<dbReference type="EMBL" id="NKXO01000037">
    <property type="protein sequence ID" value="PKQ67206.1"/>
    <property type="molecule type" value="Genomic_DNA"/>
</dbReference>
<name>A0A2N3IA67_9BACT</name>
<evidence type="ECO:0000256" key="4">
    <source>
        <dbReference type="ARBA" id="ARBA00023157"/>
    </source>
</evidence>
<dbReference type="PANTHER" id="PTHR45663">
    <property type="entry name" value="GEO12009P1"/>
    <property type="match status" value="1"/>
</dbReference>
<keyword evidence="3" id="KW-0249">Electron transport</keyword>
<evidence type="ECO:0000256" key="5">
    <source>
        <dbReference type="ARBA" id="ARBA00023284"/>
    </source>
</evidence>
<dbReference type="SUPFAM" id="SSF52833">
    <property type="entry name" value="Thioredoxin-like"/>
    <property type="match status" value="1"/>
</dbReference>
<dbReference type="GO" id="GO:0005829">
    <property type="term" value="C:cytosol"/>
    <property type="evidence" value="ECO:0007669"/>
    <property type="project" value="TreeGrafter"/>
</dbReference>
<keyword evidence="4 8" id="KW-1015">Disulfide bond</keyword>
<accession>A0A2N3IA67</accession>
<dbReference type="GO" id="GO:0015035">
    <property type="term" value="F:protein-disulfide reductase activity"/>
    <property type="evidence" value="ECO:0007669"/>
    <property type="project" value="UniProtKB-UniRule"/>
</dbReference>
<dbReference type="CDD" id="cd02947">
    <property type="entry name" value="TRX_family"/>
    <property type="match status" value="1"/>
</dbReference>
<dbReference type="InterPro" id="IPR005746">
    <property type="entry name" value="Thioredoxin"/>
</dbReference>
<feature type="site" description="Contributes to redox potential value" evidence="7">
    <location>
        <position position="23"/>
    </location>
</feature>
<feature type="domain" description="Thioredoxin" evidence="9">
    <location>
        <begin position="1"/>
        <end position="97"/>
    </location>
</feature>
<feature type="active site" description="Nucleophile" evidence="7">
    <location>
        <position position="22"/>
    </location>
</feature>
<evidence type="ECO:0000256" key="8">
    <source>
        <dbReference type="PIRSR" id="PIRSR000077-4"/>
    </source>
</evidence>
<keyword evidence="11" id="KW-1185">Reference proteome</keyword>
<keyword evidence="2" id="KW-0813">Transport</keyword>
<feature type="site" description="Deprotonates C-terminal active site Cys" evidence="7">
    <location>
        <position position="16"/>
    </location>
</feature>
<evidence type="ECO:0000256" key="7">
    <source>
        <dbReference type="PIRSR" id="PIRSR000077-1"/>
    </source>
</evidence>
<evidence type="ECO:0000256" key="6">
    <source>
        <dbReference type="NCBIfam" id="TIGR01068"/>
    </source>
</evidence>
<dbReference type="GO" id="GO:0045454">
    <property type="term" value="P:cell redox homeostasis"/>
    <property type="evidence" value="ECO:0007669"/>
    <property type="project" value="TreeGrafter"/>
</dbReference>
<dbReference type="NCBIfam" id="TIGR01068">
    <property type="entry name" value="thioredoxin"/>
    <property type="match status" value="1"/>
</dbReference>
<dbReference type="Gene3D" id="3.40.30.10">
    <property type="entry name" value="Glutaredoxin"/>
    <property type="match status" value="1"/>
</dbReference>
<dbReference type="RefSeq" id="WP_101359399.1">
    <property type="nucleotide sequence ID" value="NZ_NKXO01000037.1"/>
</dbReference>
<proteinExistence type="inferred from homology"/>
<evidence type="ECO:0000313" key="10">
    <source>
        <dbReference type="EMBL" id="PKQ67206.1"/>
    </source>
</evidence>
<dbReference type="InterPro" id="IPR036249">
    <property type="entry name" value="Thioredoxin-like_sf"/>
</dbReference>
<evidence type="ECO:0000256" key="3">
    <source>
        <dbReference type="ARBA" id="ARBA00022982"/>
    </source>
</evidence>
<protein>
    <recommendedName>
        <fullName evidence="6">Thioredoxin</fullName>
    </recommendedName>
</protein>
<dbReference type="AlphaFoldDB" id="A0A2N3IA67"/>
<reference evidence="10 11" key="1">
    <citation type="submission" date="2017-06" db="EMBL/GenBank/DDBJ databases">
        <title>Raineya orbicola gen. nov., sp. nov. a slightly thermophilic bacterium of the phylum Bacteroidetes and the description of Raineyaceae fam. nov.</title>
        <authorList>
            <person name="Albuquerque L."/>
            <person name="Polonia A.R.M."/>
            <person name="Barroso C."/>
            <person name="Froufe H.J.C."/>
            <person name="Lage O."/>
            <person name="Lobo-Da-Cunha A."/>
            <person name="Egas C."/>
            <person name="Da Costa M.S."/>
        </authorList>
    </citation>
    <scope>NUCLEOTIDE SEQUENCE [LARGE SCALE GENOMIC DNA]</scope>
    <source>
        <strain evidence="10 11">SPSPC-11</strain>
    </source>
</reference>
<dbReference type="PIRSF" id="PIRSF000077">
    <property type="entry name" value="Thioredoxin"/>
    <property type="match status" value="1"/>
</dbReference>
<organism evidence="10 11">
    <name type="scientific">Raineya orbicola</name>
    <dbReference type="NCBI Taxonomy" id="2016530"/>
    <lineage>
        <taxon>Bacteria</taxon>
        <taxon>Pseudomonadati</taxon>
        <taxon>Bacteroidota</taxon>
        <taxon>Cytophagia</taxon>
        <taxon>Cytophagales</taxon>
        <taxon>Raineyaceae</taxon>
        <taxon>Raineya</taxon>
    </lineage>
</organism>
<dbReference type="InterPro" id="IPR013766">
    <property type="entry name" value="Thioredoxin_domain"/>
</dbReference>
<sequence length="97" mass="10877">MSFQEIINSDKPVLVDFSAEWCGPCRMLAPILQEVKAEIGDKASIIKVDVDRNPQAAQHYNIMGVPTLILFKKGQILWRQSGVVPKNLLINVLQKFA</sequence>
<feature type="site" description="Contributes to redox potential value" evidence="7">
    <location>
        <position position="24"/>
    </location>
</feature>
<dbReference type="FunFam" id="3.40.30.10:FF:000001">
    <property type="entry name" value="Thioredoxin"/>
    <property type="match status" value="1"/>
</dbReference>
<evidence type="ECO:0000256" key="2">
    <source>
        <dbReference type="ARBA" id="ARBA00022448"/>
    </source>
</evidence>
<comment type="similarity">
    <text evidence="1">Belongs to the thioredoxin family.</text>
</comment>
<dbReference type="InterPro" id="IPR017937">
    <property type="entry name" value="Thioredoxin_CS"/>
</dbReference>
<feature type="disulfide bond" description="Redox-active" evidence="8">
    <location>
        <begin position="22"/>
        <end position="25"/>
    </location>
</feature>
<dbReference type="Pfam" id="PF00085">
    <property type="entry name" value="Thioredoxin"/>
    <property type="match status" value="1"/>
</dbReference>
<feature type="active site" description="Nucleophile" evidence="7">
    <location>
        <position position="25"/>
    </location>
</feature>
<gene>
    <name evidence="10" type="ORF">Rain11_2133</name>
</gene>
<dbReference type="OrthoDB" id="9790390at2"/>
<comment type="caution">
    <text evidence="10">The sequence shown here is derived from an EMBL/GenBank/DDBJ whole genome shotgun (WGS) entry which is preliminary data.</text>
</comment>
<dbReference type="PRINTS" id="PR00421">
    <property type="entry name" value="THIOREDOXIN"/>
</dbReference>
<dbReference type="PROSITE" id="PS51352">
    <property type="entry name" value="THIOREDOXIN_2"/>
    <property type="match status" value="1"/>
</dbReference>
<evidence type="ECO:0000313" key="11">
    <source>
        <dbReference type="Proteomes" id="UP000233387"/>
    </source>
</evidence>
<evidence type="ECO:0000259" key="9">
    <source>
        <dbReference type="PROSITE" id="PS51352"/>
    </source>
</evidence>
<keyword evidence="5 8" id="KW-0676">Redox-active center</keyword>
<dbReference type="PROSITE" id="PS00194">
    <property type="entry name" value="THIOREDOXIN_1"/>
    <property type="match status" value="1"/>
</dbReference>
<dbReference type="PANTHER" id="PTHR45663:SF11">
    <property type="entry name" value="GEO12009P1"/>
    <property type="match status" value="1"/>
</dbReference>
<dbReference type="Proteomes" id="UP000233387">
    <property type="component" value="Unassembled WGS sequence"/>
</dbReference>
<evidence type="ECO:0000256" key="1">
    <source>
        <dbReference type="ARBA" id="ARBA00008987"/>
    </source>
</evidence>